<sequence length="339" mass="36341">MRSLFISNPQSTSLNDSVSRAVVPELLKATDLVSCFTQYAGHAEDMVRGLTRDDYDAVIIMGGDGSVNEVLNGLLGTDLEARPSPADIPALAVIPSGSANVFARALGYPNSPGEAAKKLAGFLQRGITRTVSAGFAANRFFLVNVGFGMDAAVIKAMEKLRGKDISATAGMYGVIAANAWHHLRKFPPTIRITATVEGDRPREVSLSNIPFVVVTNTTPWTYAGAIPLVTNPEQTLEKALSLFALQDISGLRGLGAVMHAVGAGRRLLNSFDFTARQVHLDDVTRIHFASDDALPAQVDGESVEETRHMTITSIPRCIEVVAHPDDTYEDIIGDALNIR</sequence>
<dbReference type="InterPro" id="IPR017438">
    <property type="entry name" value="ATP-NAD_kinase_N"/>
</dbReference>
<dbReference type="EMBL" id="CP136958">
    <property type="protein sequence ID" value="WOT01433.1"/>
    <property type="molecule type" value="Genomic_DNA"/>
</dbReference>
<organism evidence="4 5">
    <name type="scientific">Corynebacterium pyruviciproducens</name>
    <dbReference type="NCBI Taxonomy" id="598660"/>
    <lineage>
        <taxon>Bacteria</taxon>
        <taxon>Bacillati</taxon>
        <taxon>Actinomycetota</taxon>
        <taxon>Actinomycetes</taxon>
        <taxon>Mycobacteriales</taxon>
        <taxon>Corynebacteriaceae</taxon>
        <taxon>Corynebacterium</taxon>
    </lineage>
</organism>
<keyword evidence="4" id="KW-0418">Kinase</keyword>
<protein>
    <submittedName>
        <fullName evidence="4">Diacylglycerol kinase family protein</fullName>
    </submittedName>
</protein>
<evidence type="ECO:0000313" key="4">
    <source>
        <dbReference type="EMBL" id="WOT01433.1"/>
    </source>
</evidence>
<comment type="cofactor">
    <cofactor evidence="1">
        <name>Mg(2+)</name>
        <dbReference type="ChEBI" id="CHEBI:18420"/>
    </cofactor>
</comment>
<dbReference type="SUPFAM" id="SSF111331">
    <property type="entry name" value="NAD kinase/diacylglycerol kinase-like"/>
    <property type="match status" value="1"/>
</dbReference>
<dbReference type="GO" id="GO:0004143">
    <property type="term" value="F:ATP-dependent diacylglycerol kinase activity"/>
    <property type="evidence" value="ECO:0007669"/>
    <property type="project" value="TreeGrafter"/>
</dbReference>
<dbReference type="GO" id="GO:0005886">
    <property type="term" value="C:plasma membrane"/>
    <property type="evidence" value="ECO:0007669"/>
    <property type="project" value="TreeGrafter"/>
</dbReference>
<dbReference type="Gene3D" id="3.40.50.10330">
    <property type="entry name" value="Probable inorganic polyphosphate/atp-NAD kinase, domain 1"/>
    <property type="match status" value="1"/>
</dbReference>
<proteinExistence type="inferred from homology"/>
<dbReference type="SMART" id="SM00046">
    <property type="entry name" value="DAGKc"/>
    <property type="match status" value="1"/>
</dbReference>
<dbReference type="Gene3D" id="2.60.200.40">
    <property type="match status" value="1"/>
</dbReference>
<feature type="domain" description="DAGKc" evidence="3">
    <location>
        <begin position="1"/>
        <end position="119"/>
    </location>
</feature>
<name>A0AAF0YUE8_9CORY</name>
<dbReference type="InterPro" id="IPR001206">
    <property type="entry name" value="Diacylglycerol_kinase_cat_dom"/>
</dbReference>
<dbReference type="Pfam" id="PF00781">
    <property type="entry name" value="DAGK_cat"/>
    <property type="match status" value="1"/>
</dbReference>
<reference evidence="4" key="2">
    <citation type="submission" date="2023-10" db="EMBL/GenBank/DDBJ databases">
        <authorList>
            <person name="Choi B."/>
        </authorList>
    </citation>
    <scope>NUCLEOTIDE SEQUENCE</scope>
    <source>
        <strain evidence="4">UMB0763</strain>
    </source>
</reference>
<comment type="similarity">
    <text evidence="2">Belongs to the diacylglycerol/lipid kinase family.</text>
</comment>
<dbReference type="InterPro" id="IPR050187">
    <property type="entry name" value="Lipid_Phosphate_FormReg"/>
</dbReference>
<reference evidence="4" key="1">
    <citation type="submission" date="2017-12" db="EMBL/GenBank/DDBJ databases">
        <authorList>
            <person name="Thomas-White K."/>
            <person name="Wolfe A.J."/>
        </authorList>
    </citation>
    <scope>NUCLEOTIDE SEQUENCE</scope>
    <source>
        <strain evidence="4">UMB0763</strain>
    </source>
</reference>
<dbReference type="PANTHER" id="PTHR12358:SF106">
    <property type="entry name" value="LIPID KINASE YEGS"/>
    <property type="match status" value="1"/>
</dbReference>
<dbReference type="PROSITE" id="PS50146">
    <property type="entry name" value="DAGK"/>
    <property type="match status" value="1"/>
</dbReference>
<dbReference type="KEGG" id="cpyr:CYJ47_09155"/>
<dbReference type="PANTHER" id="PTHR12358">
    <property type="entry name" value="SPHINGOSINE KINASE"/>
    <property type="match status" value="1"/>
</dbReference>
<dbReference type="AlphaFoldDB" id="A0AAF0YUE8"/>
<evidence type="ECO:0000256" key="2">
    <source>
        <dbReference type="ARBA" id="ARBA00005983"/>
    </source>
</evidence>
<evidence type="ECO:0000259" key="3">
    <source>
        <dbReference type="PROSITE" id="PS50146"/>
    </source>
</evidence>
<dbReference type="InterPro" id="IPR016064">
    <property type="entry name" value="NAD/diacylglycerol_kinase_sf"/>
</dbReference>
<gene>
    <name evidence="4" type="ORF">CYJ47_09155</name>
</gene>
<keyword evidence="4" id="KW-0808">Transferase</keyword>
<evidence type="ECO:0000313" key="5">
    <source>
        <dbReference type="Proteomes" id="UP000234560"/>
    </source>
</evidence>
<accession>A0AAF0YUE8</accession>
<dbReference type="RefSeq" id="WP_101677873.1">
    <property type="nucleotide sequence ID" value="NZ_CP136958.1"/>
</dbReference>
<evidence type="ECO:0000256" key="1">
    <source>
        <dbReference type="ARBA" id="ARBA00001946"/>
    </source>
</evidence>
<dbReference type="Proteomes" id="UP000234560">
    <property type="component" value="Chromosome"/>
</dbReference>